<comment type="caution">
    <text evidence="3">The sequence shown here is derived from an EMBL/GenBank/DDBJ whole genome shotgun (WGS) entry which is preliminary data.</text>
</comment>
<evidence type="ECO:0000313" key="4">
    <source>
        <dbReference type="Proteomes" id="UP001239445"/>
    </source>
</evidence>
<evidence type="ECO:0000313" key="3">
    <source>
        <dbReference type="EMBL" id="KAK1750772.1"/>
    </source>
</evidence>
<keyword evidence="2" id="KW-0812">Transmembrane</keyword>
<evidence type="ECO:0000256" key="1">
    <source>
        <dbReference type="SAM" id="MobiDB-lite"/>
    </source>
</evidence>
<keyword evidence="2" id="KW-1133">Transmembrane helix</keyword>
<proteinExistence type="predicted"/>
<feature type="region of interest" description="Disordered" evidence="1">
    <location>
        <begin position="73"/>
        <end position="94"/>
    </location>
</feature>
<name>A0AAJ0B5X5_9PEZI</name>
<dbReference type="AlphaFoldDB" id="A0AAJ0B5X5"/>
<sequence>MAHYTTLWGCAAVISLMTTRLIVTSVRSRLAGGYRSESTVSRRERETLYIPNGHGGGLGHRVWYRWDGKTHVAPLDGSSKQDHEHQPDSAATFR</sequence>
<evidence type="ECO:0000256" key="2">
    <source>
        <dbReference type="SAM" id="Phobius"/>
    </source>
</evidence>
<reference evidence="3" key="1">
    <citation type="submission" date="2023-06" db="EMBL/GenBank/DDBJ databases">
        <title>Genome-scale phylogeny and comparative genomics of the fungal order Sordariales.</title>
        <authorList>
            <consortium name="Lawrence Berkeley National Laboratory"/>
            <person name="Hensen N."/>
            <person name="Bonometti L."/>
            <person name="Westerberg I."/>
            <person name="Brannstrom I.O."/>
            <person name="Guillou S."/>
            <person name="Cros-Aarteil S."/>
            <person name="Calhoun S."/>
            <person name="Haridas S."/>
            <person name="Kuo A."/>
            <person name="Mondo S."/>
            <person name="Pangilinan J."/>
            <person name="Riley R."/>
            <person name="Labutti K."/>
            <person name="Andreopoulos B."/>
            <person name="Lipzen A."/>
            <person name="Chen C."/>
            <person name="Yanf M."/>
            <person name="Daum C."/>
            <person name="Ng V."/>
            <person name="Clum A."/>
            <person name="Steindorff A."/>
            <person name="Ohm R."/>
            <person name="Martin F."/>
            <person name="Silar P."/>
            <person name="Natvig D."/>
            <person name="Lalanne C."/>
            <person name="Gautier V."/>
            <person name="Ament-Velasquez S.L."/>
            <person name="Kruys A."/>
            <person name="Hutchinson M.I."/>
            <person name="Powell A.J."/>
            <person name="Barry K."/>
            <person name="Miller A.N."/>
            <person name="Grigoriev I.V."/>
            <person name="Debuchy R."/>
            <person name="Gladieux P."/>
            <person name="Thoren M.H."/>
            <person name="Johannesson H."/>
        </authorList>
    </citation>
    <scope>NUCLEOTIDE SEQUENCE</scope>
    <source>
        <strain evidence="3">PSN4</strain>
    </source>
</reference>
<dbReference type="EMBL" id="MU839845">
    <property type="protein sequence ID" value="KAK1750772.1"/>
    <property type="molecule type" value="Genomic_DNA"/>
</dbReference>
<feature type="transmembrane region" description="Helical" evidence="2">
    <location>
        <begin position="6"/>
        <end position="26"/>
    </location>
</feature>
<keyword evidence="2" id="KW-0472">Membrane</keyword>
<protein>
    <submittedName>
        <fullName evidence="3">Uncharacterized protein</fullName>
    </submittedName>
</protein>
<accession>A0AAJ0B5X5</accession>
<organism evidence="3 4">
    <name type="scientific">Echria macrotheca</name>
    <dbReference type="NCBI Taxonomy" id="438768"/>
    <lineage>
        <taxon>Eukaryota</taxon>
        <taxon>Fungi</taxon>
        <taxon>Dikarya</taxon>
        <taxon>Ascomycota</taxon>
        <taxon>Pezizomycotina</taxon>
        <taxon>Sordariomycetes</taxon>
        <taxon>Sordariomycetidae</taxon>
        <taxon>Sordariales</taxon>
        <taxon>Schizotheciaceae</taxon>
        <taxon>Echria</taxon>
    </lineage>
</organism>
<gene>
    <name evidence="3" type="ORF">QBC47DRAFT_94540</name>
</gene>
<dbReference type="Proteomes" id="UP001239445">
    <property type="component" value="Unassembled WGS sequence"/>
</dbReference>
<keyword evidence="4" id="KW-1185">Reference proteome</keyword>